<dbReference type="InterPro" id="IPR018788">
    <property type="entry name" value="Proteasome_assmbl_chp_3"/>
</dbReference>
<name>A0AAD4MAH3_9AGAM</name>
<evidence type="ECO:0000313" key="1">
    <source>
        <dbReference type="EMBL" id="KAI0306475.1"/>
    </source>
</evidence>
<reference evidence="1" key="1">
    <citation type="journal article" date="2022" name="New Phytol.">
        <title>Evolutionary transition to the ectomycorrhizal habit in the genomes of a hyperdiverse lineage of mushroom-forming fungi.</title>
        <authorList>
            <person name="Looney B."/>
            <person name="Miyauchi S."/>
            <person name="Morin E."/>
            <person name="Drula E."/>
            <person name="Courty P.E."/>
            <person name="Kohler A."/>
            <person name="Kuo A."/>
            <person name="LaButti K."/>
            <person name="Pangilinan J."/>
            <person name="Lipzen A."/>
            <person name="Riley R."/>
            <person name="Andreopoulos W."/>
            <person name="He G."/>
            <person name="Johnson J."/>
            <person name="Nolan M."/>
            <person name="Tritt A."/>
            <person name="Barry K.W."/>
            <person name="Grigoriev I.V."/>
            <person name="Nagy L.G."/>
            <person name="Hibbett D."/>
            <person name="Henrissat B."/>
            <person name="Matheny P.B."/>
            <person name="Labbe J."/>
            <person name="Martin F.M."/>
        </authorList>
    </citation>
    <scope>NUCLEOTIDE SEQUENCE</scope>
    <source>
        <strain evidence="1">BPL690</strain>
    </source>
</reference>
<dbReference type="PANTHER" id="PTHR31051:SF1">
    <property type="entry name" value="PROTEASOME ASSEMBLY CHAPERONE 3"/>
    <property type="match status" value="1"/>
</dbReference>
<accession>A0AAD4MAH3</accession>
<proteinExistence type="predicted"/>
<dbReference type="EMBL" id="WTXG01000003">
    <property type="protein sequence ID" value="KAI0306475.1"/>
    <property type="molecule type" value="Genomic_DNA"/>
</dbReference>
<organism evidence="1 2">
    <name type="scientific">Multifurca ochricompacta</name>
    <dbReference type="NCBI Taxonomy" id="376703"/>
    <lineage>
        <taxon>Eukaryota</taxon>
        <taxon>Fungi</taxon>
        <taxon>Dikarya</taxon>
        <taxon>Basidiomycota</taxon>
        <taxon>Agaricomycotina</taxon>
        <taxon>Agaricomycetes</taxon>
        <taxon>Russulales</taxon>
        <taxon>Russulaceae</taxon>
        <taxon>Multifurca</taxon>
    </lineage>
</organism>
<dbReference type="PANTHER" id="PTHR31051">
    <property type="entry name" value="PROTEASOME ASSEMBLY CHAPERONE 3"/>
    <property type="match status" value="1"/>
</dbReference>
<comment type="caution">
    <text evidence="1">The sequence shown here is derived from an EMBL/GenBank/DDBJ whole genome shotgun (WGS) entry which is preliminary data.</text>
</comment>
<sequence>MSKSMEMQSVLQAERDIESINTQVIIQTYSDRVLVIITQLKKVGTLIQASLPPTTPLVDSSEESSQAASDAIALSPVHPSIDLVYLFGHAPSLDHQTLYSSYAAQVATLVWASERYGSSRTPVIVGVALKALRSPEKFSNADRATFLQVMDLVRELLGIAGVA</sequence>
<dbReference type="InterPro" id="IPR053720">
    <property type="entry name" value="Psm_Assembly_Chaperone"/>
</dbReference>
<evidence type="ECO:0008006" key="3">
    <source>
        <dbReference type="Google" id="ProtNLM"/>
    </source>
</evidence>
<protein>
    <recommendedName>
        <fullName evidence="3">Proteasome assembly chaperone 3</fullName>
    </recommendedName>
</protein>
<evidence type="ECO:0000313" key="2">
    <source>
        <dbReference type="Proteomes" id="UP001203297"/>
    </source>
</evidence>
<dbReference type="GO" id="GO:0043248">
    <property type="term" value="P:proteasome assembly"/>
    <property type="evidence" value="ECO:0007669"/>
    <property type="project" value="InterPro"/>
</dbReference>
<dbReference type="AlphaFoldDB" id="A0AAD4MAH3"/>
<dbReference type="Pfam" id="PF10178">
    <property type="entry name" value="PAC3"/>
    <property type="match status" value="1"/>
</dbReference>
<keyword evidence="2" id="KW-1185">Reference proteome</keyword>
<gene>
    <name evidence="1" type="ORF">B0F90DRAFT_1923291</name>
</gene>
<dbReference type="Gene3D" id="3.30.230.90">
    <property type="match status" value="1"/>
</dbReference>
<dbReference type="Proteomes" id="UP001203297">
    <property type="component" value="Unassembled WGS sequence"/>
</dbReference>